<reference evidence="2 3" key="1">
    <citation type="submission" date="2018-06" db="EMBL/GenBank/DDBJ databases">
        <title>Genomic Encyclopedia of Archaeal and Bacterial Type Strains, Phase II (KMG-II): from individual species to whole genera.</title>
        <authorList>
            <person name="Goeker M."/>
        </authorList>
    </citation>
    <scope>NUCLEOTIDE SEQUENCE [LARGE SCALE GENOMIC DNA]</scope>
    <source>
        <strain evidence="2 3">DSM 24525</strain>
    </source>
</reference>
<keyword evidence="3" id="KW-1185">Reference proteome</keyword>
<name>A0A2W7IMF3_9PROT</name>
<feature type="compositionally biased region" description="Low complexity" evidence="1">
    <location>
        <begin position="194"/>
        <end position="204"/>
    </location>
</feature>
<gene>
    <name evidence="2" type="ORF">C8P66_105114</name>
</gene>
<feature type="region of interest" description="Disordered" evidence="1">
    <location>
        <begin position="184"/>
        <end position="219"/>
    </location>
</feature>
<evidence type="ECO:0000313" key="3">
    <source>
        <dbReference type="Proteomes" id="UP000249688"/>
    </source>
</evidence>
<dbReference type="Pfam" id="PF04299">
    <property type="entry name" value="FMN_bind_2"/>
    <property type="match status" value="1"/>
</dbReference>
<dbReference type="InterPro" id="IPR012349">
    <property type="entry name" value="Split_barrel_FMN-bd"/>
</dbReference>
<evidence type="ECO:0000313" key="2">
    <source>
        <dbReference type="EMBL" id="PZW48365.1"/>
    </source>
</evidence>
<dbReference type="InterPro" id="IPR007396">
    <property type="entry name" value="TR_PAI2-type"/>
</dbReference>
<dbReference type="PIRSF" id="PIRSF010372">
    <property type="entry name" value="PaiB"/>
    <property type="match status" value="1"/>
</dbReference>
<protein>
    <submittedName>
        <fullName evidence="2">PaiB family negative transcriptional regulator</fullName>
    </submittedName>
</protein>
<dbReference type="AlphaFoldDB" id="A0A2W7IMF3"/>
<dbReference type="Proteomes" id="UP000249688">
    <property type="component" value="Unassembled WGS sequence"/>
</dbReference>
<accession>A0A2W7IMF3</accession>
<comment type="caution">
    <text evidence="2">The sequence shown here is derived from an EMBL/GenBank/DDBJ whole genome shotgun (WGS) entry which is preliminary data.</text>
</comment>
<dbReference type="SUPFAM" id="SSF50475">
    <property type="entry name" value="FMN-binding split barrel"/>
    <property type="match status" value="1"/>
</dbReference>
<dbReference type="EMBL" id="QKYU01000005">
    <property type="protein sequence ID" value="PZW48365.1"/>
    <property type="molecule type" value="Genomic_DNA"/>
</dbReference>
<dbReference type="PANTHER" id="PTHR35802">
    <property type="entry name" value="PROTEASE SYNTHASE AND SPORULATION PROTEIN PAI 2"/>
    <property type="match status" value="1"/>
</dbReference>
<organism evidence="2 3">
    <name type="scientific">Humitalea rosea</name>
    <dbReference type="NCBI Taxonomy" id="990373"/>
    <lineage>
        <taxon>Bacteria</taxon>
        <taxon>Pseudomonadati</taxon>
        <taxon>Pseudomonadota</taxon>
        <taxon>Alphaproteobacteria</taxon>
        <taxon>Acetobacterales</taxon>
        <taxon>Roseomonadaceae</taxon>
        <taxon>Humitalea</taxon>
    </lineage>
</organism>
<sequence>MPISAVAMVEMYTPTQFRVEDPAEIRAMIEAARLALLVCQGEDGVPSASHLPLLFDPEDGPHGALVGHLAKANPQLRALVAAGQALAIFTGPEAYVSPNWYPSKAEHGRVVPTWNYVAVHASGPVEVFDDPARLHEVVTRLTQRHEAAQASPWAVTDAPAAFVAGQLKGITGLRLRITSLVGKRKMSQNRGPADRAGVAAGLAASEDHRDRETGALIPG</sequence>
<proteinExistence type="predicted"/>
<dbReference type="Gene3D" id="2.30.110.10">
    <property type="entry name" value="Electron Transport, Fmn-binding Protein, Chain A"/>
    <property type="match status" value="1"/>
</dbReference>
<dbReference type="PANTHER" id="PTHR35802:SF1">
    <property type="entry name" value="PROTEASE SYNTHASE AND SPORULATION PROTEIN PAI 2"/>
    <property type="match status" value="1"/>
</dbReference>
<evidence type="ECO:0000256" key="1">
    <source>
        <dbReference type="SAM" id="MobiDB-lite"/>
    </source>
</evidence>